<evidence type="ECO:0000256" key="1">
    <source>
        <dbReference type="SAM" id="Coils"/>
    </source>
</evidence>
<dbReference type="EMBL" id="JAIWYP010000003">
    <property type="protein sequence ID" value="KAH3850596.1"/>
    <property type="molecule type" value="Genomic_DNA"/>
</dbReference>
<accession>A0A9D4L2U2</accession>
<organism evidence="2 3">
    <name type="scientific">Dreissena polymorpha</name>
    <name type="common">Zebra mussel</name>
    <name type="synonym">Mytilus polymorpha</name>
    <dbReference type="NCBI Taxonomy" id="45954"/>
    <lineage>
        <taxon>Eukaryota</taxon>
        <taxon>Metazoa</taxon>
        <taxon>Spiralia</taxon>
        <taxon>Lophotrochozoa</taxon>
        <taxon>Mollusca</taxon>
        <taxon>Bivalvia</taxon>
        <taxon>Autobranchia</taxon>
        <taxon>Heteroconchia</taxon>
        <taxon>Euheterodonta</taxon>
        <taxon>Imparidentia</taxon>
        <taxon>Neoheterodontei</taxon>
        <taxon>Myida</taxon>
        <taxon>Dreissenoidea</taxon>
        <taxon>Dreissenidae</taxon>
        <taxon>Dreissena</taxon>
    </lineage>
</organism>
<reference evidence="2" key="2">
    <citation type="submission" date="2020-11" db="EMBL/GenBank/DDBJ databases">
        <authorList>
            <person name="McCartney M.A."/>
            <person name="Auch B."/>
            <person name="Kono T."/>
            <person name="Mallez S."/>
            <person name="Becker A."/>
            <person name="Gohl D.M."/>
            <person name="Silverstein K.A.T."/>
            <person name="Koren S."/>
            <person name="Bechman K.B."/>
            <person name="Herman A."/>
            <person name="Abrahante J.E."/>
            <person name="Garbe J."/>
        </authorList>
    </citation>
    <scope>NUCLEOTIDE SEQUENCE</scope>
    <source>
        <strain evidence="2">Duluth1</strain>
        <tissue evidence="2">Whole animal</tissue>
    </source>
</reference>
<dbReference type="AlphaFoldDB" id="A0A9D4L2U2"/>
<feature type="coiled-coil region" evidence="1">
    <location>
        <begin position="2"/>
        <end position="29"/>
    </location>
</feature>
<gene>
    <name evidence="2" type="ORF">DPMN_093018</name>
</gene>
<name>A0A9D4L2U2_DREPO</name>
<evidence type="ECO:0000313" key="3">
    <source>
        <dbReference type="Proteomes" id="UP000828390"/>
    </source>
</evidence>
<proteinExistence type="predicted"/>
<sequence length="75" mass="9197">MKRAKEELCVNLEKKRKEEREKIDGLLEDLEVSDNGEEEDIDNFEEFQRLSWESEICLYELDELERQEMEEEQKK</sequence>
<reference evidence="2" key="1">
    <citation type="journal article" date="2019" name="bioRxiv">
        <title>The Genome of the Zebra Mussel, Dreissena polymorpha: A Resource for Invasive Species Research.</title>
        <authorList>
            <person name="McCartney M.A."/>
            <person name="Auch B."/>
            <person name="Kono T."/>
            <person name="Mallez S."/>
            <person name="Zhang Y."/>
            <person name="Obille A."/>
            <person name="Becker A."/>
            <person name="Abrahante J.E."/>
            <person name="Garbe J."/>
            <person name="Badalamenti J.P."/>
            <person name="Herman A."/>
            <person name="Mangelson H."/>
            <person name="Liachko I."/>
            <person name="Sullivan S."/>
            <person name="Sone E.D."/>
            <person name="Koren S."/>
            <person name="Silverstein K.A.T."/>
            <person name="Beckman K.B."/>
            <person name="Gohl D.M."/>
        </authorList>
    </citation>
    <scope>NUCLEOTIDE SEQUENCE</scope>
    <source>
        <strain evidence="2">Duluth1</strain>
        <tissue evidence="2">Whole animal</tissue>
    </source>
</reference>
<comment type="caution">
    <text evidence="2">The sequence shown here is derived from an EMBL/GenBank/DDBJ whole genome shotgun (WGS) entry which is preliminary data.</text>
</comment>
<keyword evidence="3" id="KW-1185">Reference proteome</keyword>
<keyword evidence="1" id="KW-0175">Coiled coil</keyword>
<evidence type="ECO:0000313" key="2">
    <source>
        <dbReference type="EMBL" id="KAH3850596.1"/>
    </source>
</evidence>
<protein>
    <submittedName>
        <fullName evidence="2">Uncharacterized protein</fullName>
    </submittedName>
</protein>
<dbReference type="Proteomes" id="UP000828390">
    <property type="component" value="Unassembled WGS sequence"/>
</dbReference>